<evidence type="ECO:0000313" key="3">
    <source>
        <dbReference type="EMBL" id="OEL33761.1"/>
    </source>
</evidence>
<reference evidence="3 4" key="1">
    <citation type="submission" date="2016-09" db="EMBL/GenBank/DDBJ databases">
        <title>The draft genome of Dichanthelium oligosanthes: A C3 panicoid grass species.</title>
        <authorList>
            <person name="Studer A.J."/>
            <person name="Schnable J.C."/>
            <person name="Brutnell T.P."/>
        </authorList>
    </citation>
    <scope>NUCLEOTIDE SEQUENCE [LARGE SCALE GENOMIC DNA]</scope>
    <source>
        <strain evidence="4">cv. Kellogg 1175</strain>
        <tissue evidence="3">Leaf</tissue>
    </source>
</reference>
<feature type="compositionally biased region" description="Low complexity" evidence="1">
    <location>
        <begin position="45"/>
        <end position="54"/>
    </location>
</feature>
<accession>A0A1E5W8M6</accession>
<keyword evidence="2" id="KW-0812">Transmembrane</keyword>
<organism evidence="3 4">
    <name type="scientific">Dichanthelium oligosanthes</name>
    <dbReference type="NCBI Taxonomy" id="888268"/>
    <lineage>
        <taxon>Eukaryota</taxon>
        <taxon>Viridiplantae</taxon>
        <taxon>Streptophyta</taxon>
        <taxon>Embryophyta</taxon>
        <taxon>Tracheophyta</taxon>
        <taxon>Spermatophyta</taxon>
        <taxon>Magnoliopsida</taxon>
        <taxon>Liliopsida</taxon>
        <taxon>Poales</taxon>
        <taxon>Poaceae</taxon>
        <taxon>PACMAD clade</taxon>
        <taxon>Panicoideae</taxon>
        <taxon>Panicodae</taxon>
        <taxon>Paniceae</taxon>
        <taxon>Dichantheliinae</taxon>
        <taxon>Dichanthelium</taxon>
    </lineage>
</organism>
<dbReference type="Proteomes" id="UP000095767">
    <property type="component" value="Unassembled WGS sequence"/>
</dbReference>
<keyword evidence="2" id="KW-0472">Membrane</keyword>
<feature type="region of interest" description="Disordered" evidence="1">
    <location>
        <begin position="39"/>
        <end position="124"/>
    </location>
</feature>
<gene>
    <name evidence="3" type="ORF">BAE44_0005219</name>
</gene>
<dbReference type="EMBL" id="LWDX02017682">
    <property type="protein sequence ID" value="OEL33761.1"/>
    <property type="molecule type" value="Genomic_DNA"/>
</dbReference>
<dbReference type="InterPro" id="IPR039346">
    <property type="entry name" value="AGP25/26"/>
</dbReference>
<dbReference type="PANTHER" id="PTHR35725">
    <property type="entry name" value="CLASSICAL ARABINOGALACTAN PROTEIN 26"/>
    <property type="match status" value="1"/>
</dbReference>
<evidence type="ECO:0000256" key="2">
    <source>
        <dbReference type="SAM" id="Phobius"/>
    </source>
</evidence>
<sequence length="167" mass="17297">MHAPVSWNADLAGVRGGTMSFTMETMFLWRPPLLSLPPPAPSPPLQASSISAAPAYPPLPRLPNPKQHRHPHSALPPAMSLSPDIMPVLPSPAKDDAAAPPSDAEPTIPSSPSPPNPDALEPNSAFAPFGYGPAVAAQSPAPPSARVAAVAWALPVVLLLLLAMWSV</sequence>
<proteinExistence type="predicted"/>
<keyword evidence="2" id="KW-1133">Transmembrane helix</keyword>
<comment type="caution">
    <text evidence="3">The sequence shown here is derived from an EMBL/GenBank/DDBJ whole genome shotgun (WGS) entry which is preliminary data.</text>
</comment>
<dbReference type="PANTHER" id="PTHR35725:SF4">
    <property type="entry name" value="CLASSICAL ARABINOGALACTAN PROTEIN 26"/>
    <property type="match status" value="1"/>
</dbReference>
<keyword evidence="4" id="KW-1185">Reference proteome</keyword>
<evidence type="ECO:0000313" key="4">
    <source>
        <dbReference type="Proteomes" id="UP000095767"/>
    </source>
</evidence>
<protein>
    <submittedName>
        <fullName evidence="3">Uncharacterized protein</fullName>
    </submittedName>
</protein>
<evidence type="ECO:0000256" key="1">
    <source>
        <dbReference type="SAM" id="MobiDB-lite"/>
    </source>
</evidence>
<name>A0A1E5W8M6_9POAL</name>
<dbReference type="STRING" id="888268.A0A1E5W8M6"/>
<feature type="transmembrane region" description="Helical" evidence="2">
    <location>
        <begin position="147"/>
        <end position="165"/>
    </location>
</feature>
<dbReference type="AlphaFoldDB" id="A0A1E5W8M6"/>